<evidence type="ECO:0000256" key="1">
    <source>
        <dbReference type="ARBA" id="ARBA00022737"/>
    </source>
</evidence>
<feature type="domain" description="GPI inositol-deacylase winged helix" evidence="2">
    <location>
        <begin position="350"/>
        <end position="427"/>
    </location>
</feature>
<dbReference type="PANTHER" id="PTHR10039">
    <property type="entry name" value="AMELOGENIN"/>
    <property type="match status" value="1"/>
</dbReference>
<evidence type="ECO:0000313" key="4">
    <source>
        <dbReference type="EMBL" id="RPA91574.1"/>
    </source>
</evidence>
<dbReference type="InterPro" id="IPR027417">
    <property type="entry name" value="P-loop_NTPase"/>
</dbReference>
<accession>A0A3N4JCM4</accession>
<dbReference type="PANTHER" id="PTHR10039:SF15">
    <property type="entry name" value="NACHT DOMAIN-CONTAINING PROTEIN"/>
    <property type="match status" value="1"/>
</dbReference>
<organism evidence="4 5">
    <name type="scientific">Choiromyces venosus 120613-1</name>
    <dbReference type="NCBI Taxonomy" id="1336337"/>
    <lineage>
        <taxon>Eukaryota</taxon>
        <taxon>Fungi</taxon>
        <taxon>Dikarya</taxon>
        <taxon>Ascomycota</taxon>
        <taxon>Pezizomycotina</taxon>
        <taxon>Pezizomycetes</taxon>
        <taxon>Pezizales</taxon>
        <taxon>Tuberaceae</taxon>
        <taxon>Choiromyces</taxon>
    </lineage>
</organism>
<name>A0A3N4JCM4_9PEZI</name>
<dbReference type="Gene3D" id="3.40.50.300">
    <property type="entry name" value="P-loop containing nucleotide triphosphate hydrolases"/>
    <property type="match status" value="1"/>
</dbReference>
<dbReference type="OrthoDB" id="195446at2759"/>
<dbReference type="Proteomes" id="UP000276215">
    <property type="component" value="Unassembled WGS sequence"/>
</dbReference>
<dbReference type="Gene3D" id="1.25.40.20">
    <property type="entry name" value="Ankyrin repeat-containing domain"/>
    <property type="match status" value="1"/>
</dbReference>
<dbReference type="AlphaFoldDB" id="A0A3N4JCM4"/>
<sequence>MDHIYSQGSGGGRNVNSYNANSYNNVNSYNNHIVHNTIADDKPQILKWLSPLEPQKRHQQICDNRHEGVGEWIFGRDEFVKWRMEEDGSHPVIFCDGDPGVGKTHLSSLVMDRLQDEAVRSRRNVKIIGLYCDYLDRKEQTVRNLLGALLKQVVCIGNIPEDIRQVFEAAKGYLGGTGPRLSQLREMLKTAIASREQVLVCIDAIDEASPEHRVDLLDALRETSRESPSVRIFLTGRPFVRSEVEKYFPGVQVISVSPTTDDIKRYLTMKLEKDTVHDAMDDRLREDILRIIPQKISEIFLLVSLSIETILGETTISKRRKRLDEMTKRQNVGDVYTATLERIKAQMGSKSRLAMDALMWISHSECPLGPDELHEALGVELATPDLDIDNVPSIQTIVKCSLGLITVDSLSSTVRLVHFTLQEYLHANPTLFHSPHSMMAEVCLTYLNFDSIRNLPPTLCDAPSTTPFLGYASCHWGTHARMETTESIIPLALKLLNEFDDHISSKLLILYTEFVYKDFPEHLLDEEGSPEGFTGLHGASYFGVEEIILALLQIMEWDINATDRSGNTALGWAVAEGHDGLVKMLLERNDLDPNIANLGQQTPLLQAAKQRYEQAVKLLLERSDVNPNTADACGRTPLSWAAEYR</sequence>
<dbReference type="InterPro" id="IPR056884">
    <property type="entry name" value="NPHP3-like_N"/>
</dbReference>
<dbReference type="Pfam" id="PF12796">
    <property type="entry name" value="Ank_2"/>
    <property type="match status" value="1"/>
</dbReference>
<feature type="domain" description="Nephrocystin 3-like N-terminal" evidence="3">
    <location>
        <begin position="68"/>
        <end position="237"/>
    </location>
</feature>
<evidence type="ECO:0000259" key="3">
    <source>
        <dbReference type="Pfam" id="PF24883"/>
    </source>
</evidence>
<protein>
    <submittedName>
        <fullName evidence="4">Uncharacterized protein</fullName>
    </submittedName>
</protein>
<dbReference type="Pfam" id="PF24883">
    <property type="entry name" value="NPHP3_N"/>
    <property type="match status" value="1"/>
</dbReference>
<proteinExistence type="predicted"/>
<keyword evidence="1" id="KW-0677">Repeat</keyword>
<evidence type="ECO:0000259" key="2">
    <source>
        <dbReference type="Pfam" id="PF22939"/>
    </source>
</evidence>
<dbReference type="InterPro" id="IPR036770">
    <property type="entry name" value="Ankyrin_rpt-contain_sf"/>
</dbReference>
<dbReference type="SUPFAM" id="SSF48403">
    <property type="entry name" value="Ankyrin repeat"/>
    <property type="match status" value="1"/>
</dbReference>
<evidence type="ECO:0000313" key="5">
    <source>
        <dbReference type="Proteomes" id="UP000276215"/>
    </source>
</evidence>
<reference evidence="4 5" key="1">
    <citation type="journal article" date="2018" name="Nat. Ecol. Evol.">
        <title>Pezizomycetes genomes reveal the molecular basis of ectomycorrhizal truffle lifestyle.</title>
        <authorList>
            <person name="Murat C."/>
            <person name="Payen T."/>
            <person name="Noel B."/>
            <person name="Kuo A."/>
            <person name="Morin E."/>
            <person name="Chen J."/>
            <person name="Kohler A."/>
            <person name="Krizsan K."/>
            <person name="Balestrini R."/>
            <person name="Da Silva C."/>
            <person name="Montanini B."/>
            <person name="Hainaut M."/>
            <person name="Levati E."/>
            <person name="Barry K.W."/>
            <person name="Belfiori B."/>
            <person name="Cichocki N."/>
            <person name="Clum A."/>
            <person name="Dockter R.B."/>
            <person name="Fauchery L."/>
            <person name="Guy J."/>
            <person name="Iotti M."/>
            <person name="Le Tacon F."/>
            <person name="Lindquist E.A."/>
            <person name="Lipzen A."/>
            <person name="Malagnac F."/>
            <person name="Mello A."/>
            <person name="Molinier V."/>
            <person name="Miyauchi S."/>
            <person name="Poulain J."/>
            <person name="Riccioni C."/>
            <person name="Rubini A."/>
            <person name="Sitrit Y."/>
            <person name="Splivallo R."/>
            <person name="Traeger S."/>
            <person name="Wang M."/>
            <person name="Zifcakova L."/>
            <person name="Wipf D."/>
            <person name="Zambonelli A."/>
            <person name="Paolocci F."/>
            <person name="Nowrousian M."/>
            <person name="Ottonello S."/>
            <person name="Baldrian P."/>
            <person name="Spatafora J.W."/>
            <person name="Henrissat B."/>
            <person name="Nagy L.G."/>
            <person name="Aury J.M."/>
            <person name="Wincker P."/>
            <person name="Grigoriev I.V."/>
            <person name="Bonfante P."/>
            <person name="Martin F.M."/>
        </authorList>
    </citation>
    <scope>NUCLEOTIDE SEQUENCE [LARGE SCALE GENOMIC DNA]</scope>
    <source>
        <strain evidence="4 5">120613-1</strain>
    </source>
</reference>
<dbReference type="InterPro" id="IPR002110">
    <property type="entry name" value="Ankyrin_rpt"/>
</dbReference>
<dbReference type="InterPro" id="IPR054471">
    <property type="entry name" value="GPIID_WHD"/>
</dbReference>
<dbReference type="Pfam" id="PF00023">
    <property type="entry name" value="Ank"/>
    <property type="match status" value="1"/>
</dbReference>
<gene>
    <name evidence="4" type="ORF">L873DRAFT_1848216</name>
</gene>
<dbReference type="EMBL" id="ML120493">
    <property type="protein sequence ID" value="RPA91574.1"/>
    <property type="molecule type" value="Genomic_DNA"/>
</dbReference>
<dbReference type="Pfam" id="PF22939">
    <property type="entry name" value="WHD_GPIID"/>
    <property type="match status" value="1"/>
</dbReference>
<dbReference type="SMART" id="SM00248">
    <property type="entry name" value="ANK"/>
    <property type="match status" value="3"/>
</dbReference>
<keyword evidence="5" id="KW-1185">Reference proteome</keyword>
<dbReference type="SUPFAM" id="SSF52540">
    <property type="entry name" value="P-loop containing nucleoside triphosphate hydrolases"/>
    <property type="match status" value="1"/>
</dbReference>